<sequence length="82" mass="9573">MLYTNYFSKMKKLYGAPRLTDEGFSIYLNVLLLEDRIKLLQALNNKYDNRNHDVLILSLQETINKITKSTPPDELLQSLIVE</sequence>
<dbReference type="EMBL" id="FOFN01000001">
    <property type="protein sequence ID" value="SEP85111.1"/>
    <property type="molecule type" value="Genomic_DNA"/>
</dbReference>
<name>A0A1H9B8U0_9FLAO</name>
<organism evidence="1 2">
    <name type="scientific">Hyunsoonleella jejuensis</name>
    <dbReference type="NCBI Taxonomy" id="419940"/>
    <lineage>
        <taxon>Bacteria</taxon>
        <taxon>Pseudomonadati</taxon>
        <taxon>Bacteroidota</taxon>
        <taxon>Flavobacteriia</taxon>
        <taxon>Flavobacteriales</taxon>
        <taxon>Flavobacteriaceae</taxon>
    </lineage>
</organism>
<accession>A0A1H9B8U0</accession>
<dbReference type="AlphaFoldDB" id="A0A1H9B8U0"/>
<evidence type="ECO:0000313" key="2">
    <source>
        <dbReference type="Proteomes" id="UP000198999"/>
    </source>
</evidence>
<reference evidence="1 2" key="1">
    <citation type="submission" date="2016-10" db="EMBL/GenBank/DDBJ databases">
        <authorList>
            <person name="de Groot N.N."/>
        </authorList>
    </citation>
    <scope>NUCLEOTIDE SEQUENCE [LARGE SCALE GENOMIC DNA]</scope>
    <source>
        <strain evidence="1 2">DSM 21035</strain>
    </source>
</reference>
<dbReference type="Proteomes" id="UP000198999">
    <property type="component" value="Unassembled WGS sequence"/>
</dbReference>
<keyword evidence="2" id="KW-1185">Reference proteome</keyword>
<dbReference type="STRING" id="419940.SAMN05421824_0488"/>
<evidence type="ECO:0000313" key="1">
    <source>
        <dbReference type="EMBL" id="SEP85111.1"/>
    </source>
</evidence>
<protein>
    <submittedName>
        <fullName evidence="1">Uncharacterized protein</fullName>
    </submittedName>
</protein>
<proteinExistence type="predicted"/>
<gene>
    <name evidence="1" type="ORF">SAMN05421824_0488</name>
</gene>